<dbReference type="GO" id="GO:0005576">
    <property type="term" value="C:extracellular region"/>
    <property type="evidence" value="ECO:0007669"/>
    <property type="project" value="UniProtKB-SubCell"/>
</dbReference>
<dbReference type="Gene3D" id="1.20.1330.10">
    <property type="entry name" value="f41 fragment of flagellin, N-terminal domain"/>
    <property type="match status" value="1"/>
</dbReference>
<dbReference type="Gene3D" id="6.10.10.10">
    <property type="entry name" value="Flagellar export chaperone, C-terminal domain"/>
    <property type="match status" value="1"/>
</dbReference>
<dbReference type="InterPro" id="IPR046358">
    <property type="entry name" value="Flagellin_C"/>
</dbReference>
<feature type="domain" description="Flagellin N-terminal" evidence="6">
    <location>
        <begin position="10"/>
        <end position="139"/>
    </location>
</feature>
<comment type="caution">
    <text evidence="8">The sequence shown here is derived from an EMBL/GenBank/DDBJ whole genome shotgun (WGS) entry which is preliminary data.</text>
</comment>
<feature type="domain" description="Flagellin C-terminal" evidence="7">
    <location>
        <begin position="214"/>
        <end position="295"/>
    </location>
</feature>
<comment type="function">
    <text evidence="1 5">Flagellin is the subunit protein which polymerizes to form the filaments of bacterial flagella.</text>
</comment>
<evidence type="ECO:0000256" key="2">
    <source>
        <dbReference type="ARBA" id="ARBA00005709"/>
    </source>
</evidence>
<evidence type="ECO:0000313" key="9">
    <source>
        <dbReference type="Proteomes" id="UP000477739"/>
    </source>
</evidence>
<organism evidence="8 9">
    <name type="scientific">Intestinirhabdus alba</name>
    <dbReference type="NCBI Taxonomy" id="2899544"/>
    <lineage>
        <taxon>Bacteria</taxon>
        <taxon>Pseudomonadati</taxon>
        <taxon>Pseudomonadota</taxon>
        <taxon>Gammaproteobacteria</taxon>
        <taxon>Enterobacterales</taxon>
        <taxon>Enterobacteriaceae</taxon>
        <taxon>Intestinirhabdus</taxon>
    </lineage>
</organism>
<dbReference type="EMBL" id="WMJZ01000009">
    <property type="protein sequence ID" value="MTH46262.1"/>
    <property type="molecule type" value="Genomic_DNA"/>
</dbReference>
<evidence type="ECO:0000256" key="4">
    <source>
        <dbReference type="ARBA" id="ARBA00023143"/>
    </source>
</evidence>
<keyword evidence="9" id="KW-1185">Reference proteome</keyword>
<dbReference type="AlphaFoldDB" id="A0A6L6IHB9"/>
<proteinExistence type="inferred from homology"/>
<dbReference type="RefSeq" id="WP_155107900.1">
    <property type="nucleotide sequence ID" value="NZ_WMJZ01000009.1"/>
</dbReference>
<evidence type="ECO:0000259" key="7">
    <source>
        <dbReference type="Pfam" id="PF00700"/>
    </source>
</evidence>
<evidence type="ECO:0000256" key="5">
    <source>
        <dbReference type="RuleBase" id="RU362073"/>
    </source>
</evidence>
<dbReference type="PANTHER" id="PTHR42792">
    <property type="entry name" value="FLAGELLIN"/>
    <property type="match status" value="1"/>
</dbReference>
<dbReference type="OrthoDB" id="9796789at2"/>
<dbReference type="GO" id="GO:0005198">
    <property type="term" value="F:structural molecule activity"/>
    <property type="evidence" value="ECO:0007669"/>
    <property type="project" value="UniProtKB-UniRule"/>
</dbReference>
<evidence type="ECO:0000256" key="3">
    <source>
        <dbReference type="ARBA" id="ARBA00022525"/>
    </source>
</evidence>
<gene>
    <name evidence="8" type="ORF">GJV78_08360</name>
</gene>
<evidence type="ECO:0000259" key="6">
    <source>
        <dbReference type="Pfam" id="PF00669"/>
    </source>
</evidence>
<dbReference type="PANTHER" id="PTHR42792:SF2">
    <property type="entry name" value="FLAGELLIN"/>
    <property type="match status" value="1"/>
</dbReference>
<dbReference type="PRINTS" id="PR00207">
    <property type="entry name" value="FLAGELLIN"/>
</dbReference>
<keyword evidence="3 5" id="KW-0964">Secreted</keyword>
<comment type="subcellular location">
    <subcellularLocation>
        <location evidence="5">Secreted</location>
    </subcellularLocation>
    <subcellularLocation>
        <location evidence="5">Bacterial flagellum</location>
    </subcellularLocation>
</comment>
<dbReference type="Pfam" id="PF00700">
    <property type="entry name" value="Flagellin_C"/>
    <property type="match status" value="1"/>
</dbReference>
<dbReference type="GO" id="GO:0009288">
    <property type="term" value="C:bacterial-type flagellum"/>
    <property type="evidence" value="ECO:0007669"/>
    <property type="project" value="UniProtKB-SubCell"/>
</dbReference>
<evidence type="ECO:0000313" key="8">
    <source>
        <dbReference type="EMBL" id="MTH46262.1"/>
    </source>
</evidence>
<keyword evidence="4 5" id="KW-0975">Bacterial flagellum</keyword>
<dbReference type="InterPro" id="IPR001492">
    <property type="entry name" value="Flagellin"/>
</dbReference>
<accession>A0A6L6IHB9</accession>
<dbReference type="Pfam" id="PF00669">
    <property type="entry name" value="Flagellin_N"/>
    <property type="match status" value="1"/>
</dbReference>
<dbReference type="SUPFAM" id="SSF64518">
    <property type="entry name" value="Phase 1 flagellin"/>
    <property type="match status" value="1"/>
</dbReference>
<dbReference type="InterPro" id="IPR042187">
    <property type="entry name" value="Flagellin_C_sub2"/>
</dbReference>
<sequence length="429" mass="46361">MLSIFVDKSSLAAIRSYINSHSQLNQAIERLGTGKRLNRASDDAAGLQIASRLAKQVSGMKVAQKNIATGVSLIQIAGSTLDEYSTILLRMKDLAVQAANDTHSKQDLRSIQKVFFELKKSAVALLHGASFGGARLFHQPGDNNAPNEEKGLLTRKQGLTLQIGESTAATMNINVNEAMEKTEQALSRAGKAFGLDDQGQTDDITGDRARQALALLNEALDEVSQMRGLLGAKQNRLGYAASNLQNMHDNLVSGLGNIKDTDYTTELSRMSGSRILAQNSISILKQADAMRSMVWLLLAPDLPDDEAASGEEADSATCFSSNLLQKNALLPGDKNSRDSGPLSGGYILHPGPDRSVGQVGYRFFSTCQTSGWHSGNYVSRDFAPWTIHNDLFNSSVSIYTRWSGLYPPFVYQAGGESGLFSGIVKPETR</sequence>
<protein>
    <recommendedName>
        <fullName evidence="5">Flagellin</fullName>
    </recommendedName>
</protein>
<dbReference type="Proteomes" id="UP000477739">
    <property type="component" value="Unassembled WGS sequence"/>
</dbReference>
<comment type="similarity">
    <text evidence="2 5">Belongs to the bacterial flagellin family.</text>
</comment>
<dbReference type="InterPro" id="IPR001029">
    <property type="entry name" value="Flagellin_N"/>
</dbReference>
<reference evidence="8 9" key="1">
    <citation type="submission" date="2019-11" db="EMBL/GenBank/DDBJ databases">
        <title>Escherichia alba sp. nov. isolated from the gut of plastic-eating superworms Zophobas atratus.</title>
        <authorList>
            <person name="Yang Y."/>
        </authorList>
    </citation>
    <scope>NUCLEOTIDE SEQUENCE [LARGE SCALE GENOMIC DNA]</scope>
    <source>
        <strain evidence="9">BIT-B35</strain>
    </source>
</reference>
<evidence type="ECO:0000256" key="1">
    <source>
        <dbReference type="ARBA" id="ARBA00002270"/>
    </source>
</evidence>
<name>A0A6L6IHB9_9ENTR</name>